<accession>A0AAX3N6A5</accession>
<dbReference type="InterPro" id="IPR000064">
    <property type="entry name" value="NLP_P60_dom"/>
</dbReference>
<evidence type="ECO:0000256" key="5">
    <source>
        <dbReference type="SAM" id="SignalP"/>
    </source>
</evidence>
<keyword evidence="10" id="KW-1185">Reference proteome</keyword>
<dbReference type="RefSeq" id="WP_205054962.1">
    <property type="nucleotide sequence ID" value="NZ_CP118102.1"/>
</dbReference>
<protein>
    <submittedName>
        <fullName evidence="7">C40 family peptidase</fullName>
    </submittedName>
</protein>
<dbReference type="InterPro" id="IPR051202">
    <property type="entry name" value="Peptidase_C40"/>
</dbReference>
<geneLocation type="plasmid" evidence="8 10">
    <name>unnamed2</name>
</geneLocation>
<keyword evidence="3" id="KW-0378">Hydrolase</keyword>
<dbReference type="Proteomes" id="UP001221519">
    <property type="component" value="Plasmid unnamed2"/>
</dbReference>
<dbReference type="EMBL" id="CP118110">
    <property type="protein sequence ID" value="WDI05324.1"/>
    <property type="molecule type" value="Genomic_DNA"/>
</dbReference>
<evidence type="ECO:0000313" key="7">
    <source>
        <dbReference type="EMBL" id="WDH85360.1"/>
    </source>
</evidence>
<evidence type="ECO:0000256" key="3">
    <source>
        <dbReference type="ARBA" id="ARBA00022801"/>
    </source>
</evidence>
<gene>
    <name evidence="7" type="ORF">PUW23_25315</name>
    <name evidence="8" type="ORF">PUW25_27285</name>
</gene>
<dbReference type="SUPFAM" id="SSF54001">
    <property type="entry name" value="Cysteine proteinases"/>
    <property type="match status" value="1"/>
</dbReference>
<sequence>MKKIIMSLLGAVIIISSGTTSAFANDQSKLQSEVSQVVGTPYKWGGTSVASGFDCSGFILYIFDKFNQKLPRTSAAQAKTGTAVAKSNLRTGDLVFFNTSGKGISHAGIYIGDGQFAHSSSSKGVRVSKLSETYYKERYVTARRTISDKNFSKMVDDSH</sequence>
<dbReference type="PANTHER" id="PTHR47053:SF1">
    <property type="entry name" value="MUREIN DD-ENDOPEPTIDASE MEPH-RELATED"/>
    <property type="match status" value="1"/>
</dbReference>
<evidence type="ECO:0000256" key="4">
    <source>
        <dbReference type="ARBA" id="ARBA00022807"/>
    </source>
</evidence>
<keyword evidence="7" id="KW-0614">Plasmid</keyword>
<evidence type="ECO:0000259" key="6">
    <source>
        <dbReference type="PROSITE" id="PS51935"/>
    </source>
</evidence>
<dbReference type="PANTHER" id="PTHR47053">
    <property type="entry name" value="MUREIN DD-ENDOPEPTIDASE MEPH-RELATED"/>
    <property type="match status" value="1"/>
</dbReference>
<evidence type="ECO:0000256" key="1">
    <source>
        <dbReference type="ARBA" id="ARBA00007074"/>
    </source>
</evidence>
<feature type="chain" id="PRO_5043376816" evidence="5">
    <location>
        <begin position="25"/>
        <end position="159"/>
    </location>
</feature>
<evidence type="ECO:0000256" key="2">
    <source>
        <dbReference type="ARBA" id="ARBA00022670"/>
    </source>
</evidence>
<keyword evidence="2" id="KW-0645">Protease</keyword>
<dbReference type="GO" id="GO:0008234">
    <property type="term" value="F:cysteine-type peptidase activity"/>
    <property type="evidence" value="ECO:0007669"/>
    <property type="project" value="UniProtKB-KW"/>
</dbReference>
<evidence type="ECO:0000313" key="10">
    <source>
        <dbReference type="Proteomes" id="UP001221519"/>
    </source>
</evidence>
<dbReference type="GO" id="GO:0006508">
    <property type="term" value="P:proteolysis"/>
    <property type="evidence" value="ECO:0007669"/>
    <property type="project" value="UniProtKB-KW"/>
</dbReference>
<proteinExistence type="inferred from homology"/>
<dbReference type="AlphaFoldDB" id="A0AAX3N6A5"/>
<evidence type="ECO:0000313" key="9">
    <source>
        <dbReference type="Proteomes" id="UP001220962"/>
    </source>
</evidence>
<dbReference type="PROSITE" id="PS51935">
    <property type="entry name" value="NLPC_P60"/>
    <property type="match status" value="1"/>
</dbReference>
<name>A0AAX3N6A5_9BACL</name>
<dbReference type="Gene3D" id="3.90.1720.10">
    <property type="entry name" value="endopeptidase domain like (from Nostoc punctiforme)"/>
    <property type="match status" value="1"/>
</dbReference>
<reference evidence="7 10" key="1">
    <citation type="submission" date="2023-02" db="EMBL/GenBank/DDBJ databases">
        <title>Pathogen: clinical or host-associated sample.</title>
        <authorList>
            <person name="Hergert J."/>
            <person name="Casey R."/>
            <person name="Wagner J."/>
            <person name="Young E.L."/>
            <person name="Oakeson K.F."/>
        </authorList>
    </citation>
    <scope>NUCLEOTIDE SEQUENCE</scope>
    <source>
        <strain evidence="8 10">2022CK-00829</strain>
        <strain evidence="7">2022CK-00830</strain>
        <plasmid evidence="7">unnamed1</plasmid>
        <plasmid evidence="8 10">unnamed2</plasmid>
    </source>
</reference>
<dbReference type="InterPro" id="IPR038765">
    <property type="entry name" value="Papain-like_cys_pep_sf"/>
</dbReference>
<geneLocation type="plasmid" evidence="7 9">
    <name>unnamed1</name>
</geneLocation>
<dbReference type="Pfam" id="PF00877">
    <property type="entry name" value="NLPC_P60"/>
    <property type="match status" value="1"/>
</dbReference>
<feature type="domain" description="NlpC/P60" evidence="6">
    <location>
        <begin position="24"/>
        <end position="146"/>
    </location>
</feature>
<dbReference type="Proteomes" id="UP001220962">
    <property type="component" value="Plasmid unnamed1"/>
</dbReference>
<comment type="similarity">
    <text evidence="1">Belongs to the peptidase C40 family.</text>
</comment>
<dbReference type="EMBL" id="CP118102">
    <property type="protein sequence ID" value="WDH85360.1"/>
    <property type="molecule type" value="Genomic_DNA"/>
</dbReference>
<evidence type="ECO:0000313" key="8">
    <source>
        <dbReference type="EMBL" id="WDI05324.1"/>
    </source>
</evidence>
<organism evidence="7 9">
    <name type="scientific">Paenibacillus urinalis</name>
    <dbReference type="NCBI Taxonomy" id="521520"/>
    <lineage>
        <taxon>Bacteria</taxon>
        <taxon>Bacillati</taxon>
        <taxon>Bacillota</taxon>
        <taxon>Bacilli</taxon>
        <taxon>Bacillales</taxon>
        <taxon>Paenibacillaceae</taxon>
        <taxon>Paenibacillus</taxon>
    </lineage>
</organism>
<feature type="signal peptide" evidence="5">
    <location>
        <begin position="1"/>
        <end position="24"/>
    </location>
</feature>
<keyword evidence="5" id="KW-0732">Signal</keyword>
<keyword evidence="4" id="KW-0788">Thiol protease</keyword>